<dbReference type="PANTHER" id="PTHR23138:SF142">
    <property type="entry name" value="RAN-BINDING PROTEIN 3B-RELATED"/>
    <property type="match status" value="1"/>
</dbReference>
<dbReference type="InterPro" id="IPR011993">
    <property type="entry name" value="PH-like_dom_sf"/>
</dbReference>
<feature type="region of interest" description="Disordered" evidence="3">
    <location>
        <begin position="339"/>
        <end position="400"/>
    </location>
</feature>
<keyword evidence="2" id="KW-0539">Nucleus</keyword>
<accession>A0A2D3USU2</accession>
<feature type="compositionally biased region" description="Basic and acidic residues" evidence="3">
    <location>
        <begin position="1"/>
        <end position="32"/>
    </location>
</feature>
<feature type="compositionally biased region" description="Low complexity" evidence="3">
    <location>
        <begin position="288"/>
        <end position="308"/>
    </location>
</feature>
<keyword evidence="6" id="KW-1185">Reference proteome</keyword>
<protein>
    <recommendedName>
        <fullName evidence="4">RanBD1 domain-containing protein</fullName>
    </recommendedName>
</protein>
<dbReference type="Proteomes" id="UP000225277">
    <property type="component" value="Unassembled WGS sequence"/>
</dbReference>
<feature type="region of interest" description="Disordered" evidence="3">
    <location>
        <begin position="255"/>
        <end position="313"/>
    </location>
</feature>
<name>A0A2D3USU2_9PEZI</name>
<dbReference type="InterPro" id="IPR000156">
    <property type="entry name" value="Ran_bind_dom"/>
</dbReference>
<feature type="compositionally biased region" description="Basic and acidic residues" evidence="3">
    <location>
        <begin position="68"/>
        <end position="79"/>
    </location>
</feature>
<dbReference type="RefSeq" id="XP_023626261.1">
    <property type="nucleotide sequence ID" value="XM_023770493.1"/>
</dbReference>
<gene>
    <name evidence="5" type="ORF">RCC_05219</name>
</gene>
<evidence type="ECO:0000313" key="6">
    <source>
        <dbReference type="Proteomes" id="UP000225277"/>
    </source>
</evidence>
<dbReference type="STRING" id="112498.A0A2D3USU2"/>
<feature type="domain" description="RanBD1" evidence="4">
    <location>
        <begin position="386"/>
        <end position="535"/>
    </location>
</feature>
<feature type="compositionally biased region" description="Acidic residues" evidence="3">
    <location>
        <begin position="368"/>
        <end position="382"/>
    </location>
</feature>
<dbReference type="GO" id="GO:0005634">
    <property type="term" value="C:nucleus"/>
    <property type="evidence" value="ECO:0007669"/>
    <property type="project" value="UniProtKB-SubCell"/>
</dbReference>
<feature type="compositionally biased region" description="Polar residues" evidence="3">
    <location>
        <begin position="175"/>
        <end position="213"/>
    </location>
</feature>
<dbReference type="AlphaFoldDB" id="A0A2D3USU2"/>
<dbReference type="Pfam" id="PF00638">
    <property type="entry name" value="Ran_BP1"/>
    <property type="match status" value="1"/>
</dbReference>
<dbReference type="EMBL" id="FJUY01000007">
    <property type="protein sequence ID" value="CZT19371.1"/>
    <property type="molecule type" value="Genomic_DNA"/>
</dbReference>
<feature type="region of interest" description="Disordered" evidence="3">
    <location>
        <begin position="1"/>
        <end position="228"/>
    </location>
</feature>
<dbReference type="GeneID" id="35600385"/>
<sequence>MALERGDTSRLSDTEGGEKPVREKLQQAHITHDTSAPDTMVNNDSGEKMANSNEGLKVQPRGLLQKKRSYEEIEGEAVKDPVSAPAKHHTRKRSRDSTAEEDQLNNGRRKVSGERARNGDVAAEIDMDHKSGTDDASKTPPQIITPEPAAEGQTAPTVEEVASPKTKRSRLLSETPATETDNPVSNGSQASTQPTTQIPAGSGFANASATSPFGTLAGSKSPEPTTSASAFAASGFSALSGSSVSGFGSVAKGSSGFGSGGTFATGAKSALRSQGENEPPKAAGFGGTLSQSSLLSGAASSTPSAFGSGASGFGRLGSEGSGFGSALSGTGFGSLSGGGLSSFASGGKAPAPLGGSSKAAKSFGAPPVEDDDRSEDGGDVEDTTGMKSPLAVAEEKQDERFYKQSVETGEEDETIEFSSRAKLYNFTANAEGKKEWRERGLGFLRLNVKKLSDEDEKAKARLLMRADGSLRVVLNTPVMKDMKFGTPTGGPPQGGYMLFMGTIEGSSGLELLQVKMKQQNCLDLYDRVTELQESM</sequence>
<evidence type="ECO:0000259" key="4">
    <source>
        <dbReference type="PROSITE" id="PS50196"/>
    </source>
</evidence>
<evidence type="ECO:0000256" key="3">
    <source>
        <dbReference type="SAM" id="MobiDB-lite"/>
    </source>
</evidence>
<reference evidence="5 6" key="1">
    <citation type="submission" date="2016-03" db="EMBL/GenBank/DDBJ databases">
        <authorList>
            <person name="Ploux O."/>
        </authorList>
    </citation>
    <scope>NUCLEOTIDE SEQUENCE [LARGE SCALE GENOMIC DNA]</scope>
    <source>
        <strain evidence="5 6">URUG2</strain>
    </source>
</reference>
<organism evidence="5 6">
    <name type="scientific">Ramularia collo-cygni</name>
    <dbReference type="NCBI Taxonomy" id="112498"/>
    <lineage>
        <taxon>Eukaryota</taxon>
        <taxon>Fungi</taxon>
        <taxon>Dikarya</taxon>
        <taxon>Ascomycota</taxon>
        <taxon>Pezizomycotina</taxon>
        <taxon>Dothideomycetes</taxon>
        <taxon>Dothideomycetidae</taxon>
        <taxon>Mycosphaerellales</taxon>
        <taxon>Mycosphaerellaceae</taxon>
        <taxon>Ramularia</taxon>
    </lineage>
</organism>
<dbReference type="SUPFAM" id="SSF50729">
    <property type="entry name" value="PH domain-like"/>
    <property type="match status" value="1"/>
</dbReference>
<dbReference type="Gene3D" id="2.30.29.30">
    <property type="entry name" value="Pleckstrin-homology domain (PH domain)/Phosphotyrosine-binding domain (PTB)"/>
    <property type="match status" value="1"/>
</dbReference>
<evidence type="ECO:0000256" key="2">
    <source>
        <dbReference type="ARBA" id="ARBA00023242"/>
    </source>
</evidence>
<evidence type="ECO:0000313" key="5">
    <source>
        <dbReference type="EMBL" id="CZT19371.1"/>
    </source>
</evidence>
<comment type="subcellular location">
    <subcellularLocation>
        <location evidence="1">Nucleus</location>
    </subcellularLocation>
</comment>
<proteinExistence type="predicted"/>
<dbReference type="InterPro" id="IPR045255">
    <property type="entry name" value="RanBP1-like"/>
</dbReference>
<feature type="compositionally biased region" description="Basic and acidic residues" evidence="3">
    <location>
        <begin position="126"/>
        <end position="137"/>
    </location>
</feature>
<dbReference type="PANTHER" id="PTHR23138">
    <property type="entry name" value="RAN BINDING PROTEIN"/>
    <property type="match status" value="1"/>
</dbReference>
<dbReference type="SMART" id="SM00160">
    <property type="entry name" value="RanBD"/>
    <property type="match status" value="1"/>
</dbReference>
<dbReference type="PROSITE" id="PS50196">
    <property type="entry name" value="RANBD1"/>
    <property type="match status" value="1"/>
</dbReference>
<feature type="compositionally biased region" description="Polar residues" evidence="3">
    <location>
        <begin position="33"/>
        <end position="54"/>
    </location>
</feature>
<dbReference type="OrthoDB" id="185618at2759"/>
<evidence type="ECO:0000256" key="1">
    <source>
        <dbReference type="ARBA" id="ARBA00004123"/>
    </source>
</evidence>